<name>A0A5P3MSG0_NEIAN</name>
<reference evidence="1 2" key="1">
    <citation type="submission" date="2018-08" db="EMBL/GenBank/DDBJ databases">
        <title>Neisseria animalis ATCC 49930 complete genome.</title>
        <authorList>
            <person name="Veseli I.A."/>
            <person name="Mascarenhas dos Santos A.C."/>
            <person name="Buttler R."/>
            <person name="Pombert J.-F."/>
        </authorList>
    </citation>
    <scope>NUCLEOTIDE SEQUENCE [LARGE SCALE GENOMIC DNA]</scope>
    <source>
        <strain evidence="1 2">ATCC 49930</strain>
    </source>
</reference>
<dbReference type="InterPro" id="IPR036513">
    <property type="entry name" value="STAS_dom_sf"/>
</dbReference>
<dbReference type="KEGG" id="naq:D0T90_08560"/>
<dbReference type="OrthoDB" id="8562463at2"/>
<protein>
    <submittedName>
        <fullName evidence="1">STAS/SEC14 domain-containing protein</fullName>
    </submittedName>
</protein>
<evidence type="ECO:0000313" key="2">
    <source>
        <dbReference type="Proteomes" id="UP000325536"/>
    </source>
</evidence>
<sequence>MISIREQSYGLNVALYNEFTLEDFRALEEALLNAKQKIHLPDVLLDLSILKDFTVDMAVEQIKFLNAHENDFGRIAIATDDIWIKLASRLSGLITKQHPKYFDDAAEAQAWLLASNLK</sequence>
<keyword evidence="2" id="KW-1185">Reference proteome</keyword>
<dbReference type="Pfam" id="PF11964">
    <property type="entry name" value="SpoIIAA-like"/>
    <property type="match status" value="1"/>
</dbReference>
<gene>
    <name evidence="1" type="ORF">D0T90_08560</name>
</gene>
<evidence type="ECO:0000313" key="1">
    <source>
        <dbReference type="EMBL" id="QEY24514.1"/>
    </source>
</evidence>
<organism evidence="1 2">
    <name type="scientific">Neisseria animalis</name>
    <dbReference type="NCBI Taxonomy" id="492"/>
    <lineage>
        <taxon>Bacteria</taxon>
        <taxon>Pseudomonadati</taxon>
        <taxon>Pseudomonadota</taxon>
        <taxon>Betaproteobacteria</taxon>
        <taxon>Neisseriales</taxon>
        <taxon>Neisseriaceae</taxon>
        <taxon>Neisseria</taxon>
    </lineage>
</organism>
<dbReference type="InterPro" id="IPR038396">
    <property type="entry name" value="SpoIIAA-like_sf"/>
</dbReference>
<dbReference type="RefSeq" id="WP_123794898.1">
    <property type="nucleotide sequence ID" value="NZ_CP031699.1"/>
</dbReference>
<dbReference type="Gene3D" id="3.40.50.10600">
    <property type="entry name" value="SpoIIaa-like domains"/>
    <property type="match status" value="1"/>
</dbReference>
<dbReference type="Proteomes" id="UP000325536">
    <property type="component" value="Chromosome"/>
</dbReference>
<dbReference type="EMBL" id="CP031699">
    <property type="protein sequence ID" value="QEY24514.1"/>
    <property type="molecule type" value="Genomic_DNA"/>
</dbReference>
<accession>A0A5P3MSG0</accession>
<proteinExistence type="predicted"/>
<dbReference type="AlphaFoldDB" id="A0A5P3MSG0"/>
<dbReference type="SUPFAM" id="SSF52091">
    <property type="entry name" value="SpoIIaa-like"/>
    <property type="match status" value="1"/>
</dbReference>
<dbReference type="InterPro" id="IPR021866">
    <property type="entry name" value="SpoIIAA-like"/>
</dbReference>